<dbReference type="InterPro" id="IPR005822">
    <property type="entry name" value="Ribosomal_uL13"/>
</dbReference>
<dbReference type="Gene3D" id="3.90.1180.10">
    <property type="entry name" value="Ribosomal protein L13"/>
    <property type="match status" value="1"/>
</dbReference>
<dbReference type="AlphaFoldDB" id="A0A8B8CQX1"/>
<dbReference type="RefSeq" id="XP_022318223.1">
    <property type="nucleotide sequence ID" value="XM_022462515.1"/>
</dbReference>
<dbReference type="InterPro" id="IPR036899">
    <property type="entry name" value="Ribosomal_uL13_sf"/>
</dbReference>
<dbReference type="InterPro" id="IPR005823">
    <property type="entry name" value="Ribosomal_uL13_bac-type"/>
</dbReference>
<protein>
    <submittedName>
        <fullName evidence="5">39S ribosomal protein L13, mitochondrial-like</fullName>
    </submittedName>
</protein>
<dbReference type="GeneID" id="111121303"/>
<dbReference type="HAMAP" id="MF_01366">
    <property type="entry name" value="Ribosomal_uL13"/>
    <property type="match status" value="1"/>
</dbReference>
<gene>
    <name evidence="5" type="primary">LOC111121303</name>
</gene>
<keyword evidence="4" id="KW-1185">Reference proteome</keyword>
<dbReference type="GO" id="GO:0006412">
    <property type="term" value="P:translation"/>
    <property type="evidence" value="ECO:0007669"/>
    <property type="project" value="InterPro"/>
</dbReference>
<dbReference type="SUPFAM" id="SSF52161">
    <property type="entry name" value="Ribosomal protein L13"/>
    <property type="match status" value="1"/>
</dbReference>
<dbReference type="KEGG" id="cvn:111121303"/>
<dbReference type="GO" id="GO:0005762">
    <property type="term" value="C:mitochondrial large ribosomal subunit"/>
    <property type="evidence" value="ECO:0007669"/>
    <property type="project" value="TreeGrafter"/>
</dbReference>
<accession>A0A8B8CQX1</accession>
<evidence type="ECO:0000256" key="3">
    <source>
        <dbReference type="ARBA" id="ARBA00023274"/>
    </source>
</evidence>
<dbReference type="FunFam" id="3.90.1180.10:FF:000005">
    <property type="entry name" value="39S ribosomal protein L13, mitochondrial"/>
    <property type="match status" value="1"/>
</dbReference>
<dbReference type="GO" id="GO:0017148">
    <property type="term" value="P:negative regulation of translation"/>
    <property type="evidence" value="ECO:0007669"/>
    <property type="project" value="TreeGrafter"/>
</dbReference>
<keyword evidence="2" id="KW-0689">Ribosomal protein</keyword>
<proteinExistence type="inferred from homology"/>
<dbReference type="GO" id="GO:0003729">
    <property type="term" value="F:mRNA binding"/>
    <property type="evidence" value="ECO:0007669"/>
    <property type="project" value="TreeGrafter"/>
</dbReference>
<evidence type="ECO:0000256" key="1">
    <source>
        <dbReference type="ARBA" id="ARBA00006227"/>
    </source>
</evidence>
<organism evidence="4 5">
    <name type="scientific">Crassostrea virginica</name>
    <name type="common">Eastern oyster</name>
    <dbReference type="NCBI Taxonomy" id="6565"/>
    <lineage>
        <taxon>Eukaryota</taxon>
        <taxon>Metazoa</taxon>
        <taxon>Spiralia</taxon>
        <taxon>Lophotrochozoa</taxon>
        <taxon>Mollusca</taxon>
        <taxon>Bivalvia</taxon>
        <taxon>Autobranchia</taxon>
        <taxon>Pteriomorphia</taxon>
        <taxon>Ostreida</taxon>
        <taxon>Ostreoidea</taxon>
        <taxon>Ostreidae</taxon>
        <taxon>Crassostrea</taxon>
    </lineage>
</organism>
<evidence type="ECO:0000313" key="5">
    <source>
        <dbReference type="RefSeq" id="XP_022318223.1"/>
    </source>
</evidence>
<dbReference type="GO" id="GO:0003735">
    <property type="term" value="F:structural constituent of ribosome"/>
    <property type="evidence" value="ECO:0007669"/>
    <property type="project" value="InterPro"/>
</dbReference>
<dbReference type="CDD" id="cd00392">
    <property type="entry name" value="Ribosomal_L13"/>
    <property type="match status" value="1"/>
</dbReference>
<evidence type="ECO:0000313" key="4">
    <source>
        <dbReference type="Proteomes" id="UP000694844"/>
    </source>
</evidence>
<comment type="similarity">
    <text evidence="1">Belongs to the universal ribosomal protein uL13 family.</text>
</comment>
<dbReference type="Pfam" id="PF00572">
    <property type="entry name" value="Ribosomal_L13"/>
    <property type="match status" value="1"/>
</dbReference>
<keyword evidence="3" id="KW-0687">Ribonucleoprotein</keyword>
<dbReference type="PANTHER" id="PTHR11545">
    <property type="entry name" value="RIBOSOMAL PROTEIN L13"/>
    <property type="match status" value="1"/>
</dbReference>
<dbReference type="OrthoDB" id="274622at2759"/>
<dbReference type="Proteomes" id="UP000694844">
    <property type="component" value="Chromosome 2"/>
</dbReference>
<sequence>MAHNRVVQWSTMSRIWWLYDAKYQCPFRSSRVIAGYLQGQHKPIYHALSDVGDHVVVVNSRHIAMREQLWRTFTFSHHTGYAKGFSRTPAWRLHSMEPTYMIERTVYSNIPGTLLRRKYMRRLHIFPDEEVPPEIMGNVCDQIQQIQKVPKRLDEYTAEEIQAFPRLFDWSEDYVIENNTEEKQKNQPEKVKK</sequence>
<evidence type="ECO:0000256" key="2">
    <source>
        <dbReference type="ARBA" id="ARBA00022980"/>
    </source>
</evidence>
<reference evidence="5" key="1">
    <citation type="submission" date="2025-08" db="UniProtKB">
        <authorList>
            <consortium name="RefSeq"/>
        </authorList>
    </citation>
    <scope>IDENTIFICATION</scope>
    <source>
        <tissue evidence="5">Whole sample</tissue>
    </source>
</reference>
<name>A0A8B8CQX1_CRAVI</name>
<dbReference type="PIRSF" id="PIRSF002181">
    <property type="entry name" value="Ribosomal_L13"/>
    <property type="match status" value="1"/>
</dbReference>
<dbReference type="PANTHER" id="PTHR11545:SF2">
    <property type="entry name" value="LARGE RIBOSOMAL SUBUNIT PROTEIN UL13M"/>
    <property type="match status" value="1"/>
</dbReference>